<dbReference type="CDD" id="cd00761">
    <property type="entry name" value="Glyco_tranf_GTA_type"/>
    <property type="match status" value="1"/>
</dbReference>
<evidence type="ECO:0000313" key="3">
    <source>
        <dbReference type="Proteomes" id="UP001161405"/>
    </source>
</evidence>
<reference evidence="2" key="2">
    <citation type="submission" date="2023-01" db="EMBL/GenBank/DDBJ databases">
        <title>Draft genome sequence of Maritalea porphyrae strain NBRC 107169.</title>
        <authorList>
            <person name="Sun Q."/>
            <person name="Mori K."/>
        </authorList>
    </citation>
    <scope>NUCLEOTIDE SEQUENCE</scope>
    <source>
        <strain evidence="2">NBRC 107169</strain>
    </source>
</reference>
<evidence type="ECO:0000313" key="2">
    <source>
        <dbReference type="EMBL" id="GLQ17190.1"/>
    </source>
</evidence>
<dbReference type="InterPro" id="IPR029044">
    <property type="entry name" value="Nucleotide-diphossugar_trans"/>
</dbReference>
<proteinExistence type="predicted"/>
<gene>
    <name evidence="2" type="ORF">GCM10007879_14390</name>
</gene>
<dbReference type="Proteomes" id="UP001161405">
    <property type="component" value="Unassembled WGS sequence"/>
</dbReference>
<keyword evidence="3" id="KW-1185">Reference proteome</keyword>
<organism evidence="2 3">
    <name type="scientific">Maritalea porphyrae</name>
    <dbReference type="NCBI Taxonomy" id="880732"/>
    <lineage>
        <taxon>Bacteria</taxon>
        <taxon>Pseudomonadati</taxon>
        <taxon>Pseudomonadota</taxon>
        <taxon>Alphaproteobacteria</taxon>
        <taxon>Hyphomicrobiales</taxon>
        <taxon>Devosiaceae</taxon>
        <taxon>Maritalea</taxon>
    </lineage>
</organism>
<sequence length="282" mass="31387">MFISVVMPAYRAQHTIANSVRSALAQTHGDFELVISIDDQFDYAKLLHDAGIIDDRIKFTDTGAVGTGSSNARNKGLEKATARYIAVLDADDQFTPNKLQKVREALEEHSLVTTGLDVRTQDNKHLRFVGCDGSNRQLKASEYKFTNLSMDSMVAHDRVKVPIKYDVELPCLVDLGLMLTAFTYVPYSFHIAEPLHIYFKQNLSISTGPEASTRYIRIKKLLLERLKSNFYSPAEGAAAINGIAGFLEQSLAAEENFEAALAENPGLIFENHLESRLSNLTR</sequence>
<feature type="domain" description="Glycosyltransferase 2-like" evidence="1">
    <location>
        <begin position="4"/>
        <end position="128"/>
    </location>
</feature>
<dbReference type="SUPFAM" id="SSF53448">
    <property type="entry name" value="Nucleotide-diphospho-sugar transferases"/>
    <property type="match status" value="1"/>
</dbReference>
<accession>A0ABQ5UPK3</accession>
<dbReference type="Pfam" id="PF00535">
    <property type="entry name" value="Glycos_transf_2"/>
    <property type="match status" value="1"/>
</dbReference>
<name>A0ABQ5UPK3_9HYPH</name>
<dbReference type="Gene3D" id="3.90.550.10">
    <property type="entry name" value="Spore Coat Polysaccharide Biosynthesis Protein SpsA, Chain A"/>
    <property type="match status" value="1"/>
</dbReference>
<protein>
    <recommendedName>
        <fullName evidence="1">Glycosyltransferase 2-like domain-containing protein</fullName>
    </recommendedName>
</protein>
<reference evidence="2" key="1">
    <citation type="journal article" date="2014" name="Int. J. Syst. Evol. Microbiol.">
        <title>Complete genome of a new Firmicutes species belonging to the dominant human colonic microbiota ('Ruminococcus bicirculans') reveals two chromosomes and a selective capacity to utilize plant glucans.</title>
        <authorList>
            <consortium name="NISC Comparative Sequencing Program"/>
            <person name="Wegmann U."/>
            <person name="Louis P."/>
            <person name="Goesmann A."/>
            <person name="Henrissat B."/>
            <person name="Duncan S.H."/>
            <person name="Flint H.J."/>
        </authorList>
    </citation>
    <scope>NUCLEOTIDE SEQUENCE</scope>
    <source>
        <strain evidence="2">NBRC 107169</strain>
    </source>
</reference>
<dbReference type="EMBL" id="BSNI01000002">
    <property type="protein sequence ID" value="GLQ17190.1"/>
    <property type="molecule type" value="Genomic_DNA"/>
</dbReference>
<dbReference type="RefSeq" id="WP_284363152.1">
    <property type="nucleotide sequence ID" value="NZ_BSNI01000002.1"/>
</dbReference>
<evidence type="ECO:0000259" key="1">
    <source>
        <dbReference type="Pfam" id="PF00535"/>
    </source>
</evidence>
<comment type="caution">
    <text evidence="2">The sequence shown here is derived from an EMBL/GenBank/DDBJ whole genome shotgun (WGS) entry which is preliminary data.</text>
</comment>
<dbReference type="PANTHER" id="PTHR22916:SF3">
    <property type="entry name" value="UDP-GLCNAC:BETAGAL BETA-1,3-N-ACETYLGLUCOSAMINYLTRANSFERASE-LIKE PROTEIN 1"/>
    <property type="match status" value="1"/>
</dbReference>
<dbReference type="PANTHER" id="PTHR22916">
    <property type="entry name" value="GLYCOSYLTRANSFERASE"/>
    <property type="match status" value="1"/>
</dbReference>
<dbReference type="InterPro" id="IPR001173">
    <property type="entry name" value="Glyco_trans_2-like"/>
</dbReference>